<name>A0AC59ZJM5_RANTA</name>
<reference evidence="1" key="1">
    <citation type="submission" date="2023-05" db="EMBL/GenBank/DDBJ databases">
        <authorList>
            <consortium name="ELIXIR-Norway"/>
        </authorList>
    </citation>
    <scope>NUCLEOTIDE SEQUENCE</scope>
</reference>
<proteinExistence type="predicted"/>
<organism evidence="1 2">
    <name type="scientific">Rangifer tarandus platyrhynchus</name>
    <name type="common">Svalbard reindeer</name>
    <dbReference type="NCBI Taxonomy" id="3082113"/>
    <lineage>
        <taxon>Eukaryota</taxon>
        <taxon>Metazoa</taxon>
        <taxon>Chordata</taxon>
        <taxon>Craniata</taxon>
        <taxon>Vertebrata</taxon>
        <taxon>Euteleostomi</taxon>
        <taxon>Mammalia</taxon>
        <taxon>Eutheria</taxon>
        <taxon>Laurasiatheria</taxon>
        <taxon>Artiodactyla</taxon>
        <taxon>Ruminantia</taxon>
        <taxon>Pecora</taxon>
        <taxon>Cervidae</taxon>
        <taxon>Odocoileinae</taxon>
        <taxon>Rangifer</taxon>
    </lineage>
</organism>
<protein>
    <submittedName>
        <fullName evidence="1">Uncharacterized protein</fullName>
    </submittedName>
</protein>
<reference evidence="1" key="2">
    <citation type="submission" date="2025-03" db="EMBL/GenBank/DDBJ databases">
        <authorList>
            <consortium name="ELIXIR-Norway"/>
            <consortium name="Elixir Norway"/>
        </authorList>
    </citation>
    <scope>NUCLEOTIDE SEQUENCE</scope>
</reference>
<gene>
    <name evidence="1" type="ORF">MRATA1EN22A_LOCUS19363</name>
</gene>
<dbReference type="EMBL" id="OX596087">
    <property type="protein sequence ID" value="CAN0445753.1"/>
    <property type="molecule type" value="Genomic_DNA"/>
</dbReference>
<evidence type="ECO:0000313" key="1">
    <source>
        <dbReference type="EMBL" id="CAN0445753.1"/>
    </source>
</evidence>
<accession>A0AC59ZJM5</accession>
<evidence type="ECO:0000313" key="2">
    <source>
        <dbReference type="Proteomes" id="UP001162501"/>
    </source>
</evidence>
<dbReference type="Proteomes" id="UP001162501">
    <property type="component" value="Chromosome 3"/>
</dbReference>
<sequence length="107" mass="11098">MRDAGHTVESAGGVRRLALAAGRCRRGAATEAGVGAGPAAAEAGGGGSWRRRLPKFCALGSLATPRIRLYLKGLERHGPASVVTYMAIYGRQEALIWQDRPGGPGVT</sequence>